<organism evidence="2 3">
    <name type="scientific">Didymodactylos carnosus</name>
    <dbReference type="NCBI Taxonomy" id="1234261"/>
    <lineage>
        <taxon>Eukaryota</taxon>
        <taxon>Metazoa</taxon>
        <taxon>Spiralia</taxon>
        <taxon>Gnathifera</taxon>
        <taxon>Rotifera</taxon>
        <taxon>Eurotatoria</taxon>
        <taxon>Bdelloidea</taxon>
        <taxon>Philodinida</taxon>
        <taxon>Philodinidae</taxon>
        <taxon>Didymodactylos</taxon>
    </lineage>
</organism>
<dbReference type="EMBL" id="CAJNOK010000980">
    <property type="protein sequence ID" value="CAF0786505.1"/>
    <property type="molecule type" value="Genomic_DNA"/>
</dbReference>
<comment type="caution">
    <text evidence="2">The sequence shown here is derived from an EMBL/GenBank/DDBJ whole genome shotgun (WGS) entry which is preliminary data.</text>
</comment>
<dbReference type="Proteomes" id="UP000677228">
    <property type="component" value="Unassembled WGS sequence"/>
</dbReference>
<proteinExistence type="predicted"/>
<dbReference type="Proteomes" id="UP000682733">
    <property type="component" value="Unassembled WGS sequence"/>
</dbReference>
<dbReference type="AlphaFoldDB" id="A0A8S2GVU2"/>
<reference evidence="2" key="1">
    <citation type="submission" date="2021-02" db="EMBL/GenBank/DDBJ databases">
        <authorList>
            <person name="Nowell W R."/>
        </authorList>
    </citation>
    <scope>NUCLEOTIDE SEQUENCE</scope>
</reference>
<evidence type="ECO:0000313" key="1">
    <source>
        <dbReference type="EMBL" id="CAF0786505.1"/>
    </source>
</evidence>
<sequence>MRHEDVITSIQAWFDENASNLQHSGLEHVLDTNVAYTLATLHCFKYLNTQKLTSLHAIGSMDDETSIMQTIDQGELNEQSYQREKAKSSTSHLVKKPFDVFVNLFHFKPVITTMNLTLLRFDFLKIVYNTICKEMATTPNAKSNILNISKFFDRIVEDAIAIVHGNDTIPRPVDTNLEQKIVGLINTHINEINFELLVFQLLLSRQIIAFIHISIMILLTNLYYNEQRNHFDQQMSTLNEEKESVLTYFISMVVPDEQCDEKGAHIFANKVKKAVQSNLIRDAQQIIAHIIQTQQKLNRKQIQIICDEKLQAVAYDNDWLFRYIDAPTDIIVEEFQMLWKQVEKTINQQLENEKYQWKNILIEFFNCIECMISSLANEGSPKRFVDDIFQSSDGCAAENLRNKGQCMVLLLYDYLSGNKIEAGTFYTVLNLNYTLNSKVLRLFKKLPRPSQQLTTLIKGMRNVDDSNDNRMAITSIKIWHVFLQSIMDVKEIIVGTYDRSSATFAAYDKDEIYIKLLDEIRGCTSKCPHCQRPCDTDHSLGKYSAGHKYNLHACQTGHQLPAMTGIKLENSNEASLFQCKLITNEKVIIHRGTKKKWSEFKKEYPDWDFGNSISLEELFRLRGKQLYIWSRIGQRLCQKYNMKFVMENTPECA</sequence>
<accession>A0A8S2GVU2</accession>
<gene>
    <name evidence="1" type="ORF">OVA965_LOCUS3901</name>
    <name evidence="2" type="ORF">TMI583_LOCUS3899</name>
</gene>
<dbReference type="EMBL" id="CAJOBA010000980">
    <property type="protein sequence ID" value="CAF3568746.1"/>
    <property type="molecule type" value="Genomic_DNA"/>
</dbReference>
<protein>
    <submittedName>
        <fullName evidence="2">Uncharacterized protein</fullName>
    </submittedName>
</protein>
<evidence type="ECO:0000313" key="2">
    <source>
        <dbReference type="EMBL" id="CAF3568746.1"/>
    </source>
</evidence>
<name>A0A8S2GVU2_9BILA</name>
<evidence type="ECO:0000313" key="3">
    <source>
        <dbReference type="Proteomes" id="UP000682733"/>
    </source>
</evidence>